<dbReference type="AlphaFoldDB" id="A0A1F6UV25"/>
<keyword evidence="1" id="KW-0472">Membrane</keyword>
<feature type="transmembrane region" description="Helical" evidence="1">
    <location>
        <begin position="6"/>
        <end position="28"/>
    </location>
</feature>
<keyword evidence="1" id="KW-0812">Transmembrane</keyword>
<organism evidence="2 3">
    <name type="scientific">Candidatus Nomurabacteria bacterium RIFCSPHIGHO2_01_FULL_39_9</name>
    <dbReference type="NCBI Taxonomy" id="1801735"/>
    <lineage>
        <taxon>Bacteria</taxon>
        <taxon>Candidatus Nomuraibacteriota</taxon>
    </lineage>
</organism>
<evidence type="ECO:0000313" key="2">
    <source>
        <dbReference type="EMBL" id="OGI61178.1"/>
    </source>
</evidence>
<sequence length="88" mass="8998">MPENKMNWGTLILGIIIGAVVVGVVWFASKPATSGADAEIGQCIQSYLARDKGTAPNVFRALYCCGIQEGIVVPPGGYNCGGGGGDPV</sequence>
<proteinExistence type="predicted"/>
<dbReference type="EMBL" id="MFTL01000027">
    <property type="protein sequence ID" value="OGI61178.1"/>
    <property type="molecule type" value="Genomic_DNA"/>
</dbReference>
<evidence type="ECO:0000256" key="1">
    <source>
        <dbReference type="SAM" id="Phobius"/>
    </source>
</evidence>
<accession>A0A1F6UV25</accession>
<dbReference type="STRING" id="1801735.A2645_02240"/>
<dbReference type="Proteomes" id="UP000182253">
    <property type="component" value="Unassembled WGS sequence"/>
</dbReference>
<reference evidence="2 3" key="1">
    <citation type="journal article" date="2016" name="Nat. Commun.">
        <title>Thousands of microbial genomes shed light on interconnected biogeochemical processes in an aquifer system.</title>
        <authorList>
            <person name="Anantharaman K."/>
            <person name="Brown C.T."/>
            <person name="Hug L.A."/>
            <person name="Sharon I."/>
            <person name="Castelle C.J."/>
            <person name="Probst A.J."/>
            <person name="Thomas B.C."/>
            <person name="Singh A."/>
            <person name="Wilkins M.J."/>
            <person name="Karaoz U."/>
            <person name="Brodie E.L."/>
            <person name="Williams K.H."/>
            <person name="Hubbard S.S."/>
            <person name="Banfield J.F."/>
        </authorList>
    </citation>
    <scope>NUCLEOTIDE SEQUENCE [LARGE SCALE GENOMIC DNA]</scope>
</reference>
<name>A0A1F6UV25_9BACT</name>
<protein>
    <submittedName>
        <fullName evidence="2">Uncharacterized protein</fullName>
    </submittedName>
</protein>
<comment type="caution">
    <text evidence="2">The sequence shown here is derived from an EMBL/GenBank/DDBJ whole genome shotgun (WGS) entry which is preliminary data.</text>
</comment>
<evidence type="ECO:0000313" key="3">
    <source>
        <dbReference type="Proteomes" id="UP000182253"/>
    </source>
</evidence>
<gene>
    <name evidence="2" type="ORF">A2645_02240</name>
</gene>
<keyword evidence="1" id="KW-1133">Transmembrane helix</keyword>